<reference evidence="3 4" key="1">
    <citation type="submission" date="2019-10" db="EMBL/GenBank/DDBJ databases">
        <title>Taxonomy of Antarctic Massilia spp.: description of Massilia rubra sp. nov., Massilia aquatica sp. nov., Massilia mucilaginosa sp. nov., Massilia frigida sp. nov. isolated from streams, lakes and regoliths.</title>
        <authorList>
            <person name="Holochova P."/>
            <person name="Sedlacek I."/>
            <person name="Kralova S."/>
            <person name="Maslanova I."/>
            <person name="Busse H.-J."/>
            <person name="Stankova E."/>
            <person name="Vrbovska V."/>
            <person name="Kovarovic V."/>
            <person name="Bartak M."/>
            <person name="Svec P."/>
            <person name="Pantucek R."/>
        </authorList>
    </citation>
    <scope>NUCLEOTIDE SEQUENCE [LARGE SCALE GENOMIC DNA]</scope>
    <source>
        <strain evidence="3 4">CCM 8694</strain>
    </source>
</reference>
<evidence type="ECO:0000256" key="2">
    <source>
        <dbReference type="SAM" id="SignalP"/>
    </source>
</evidence>
<evidence type="ECO:0000256" key="1">
    <source>
        <dbReference type="SAM" id="MobiDB-lite"/>
    </source>
</evidence>
<proteinExistence type="predicted"/>
<evidence type="ECO:0000313" key="4">
    <source>
        <dbReference type="Proteomes" id="UP000610594"/>
    </source>
</evidence>
<name>A0ABX0MU48_9BURK</name>
<keyword evidence="4" id="KW-1185">Reference proteome</keyword>
<dbReference type="RefSeq" id="WP_167239883.1">
    <property type="nucleotide sequence ID" value="NZ_WHJF01000106.1"/>
</dbReference>
<sequence>MSAALKRALLGAALLATLLAAWYAPGPDGAVVESSAPAPARPPGPAQGARARGASAPLVDVLAIRARDGDDEDDDDAGLFVGAAPVAQAAAAPPPAPAPLAEPAAQLPPLPFRVLGMHEQAGKTVVFLQQNEFNHVVRVGDTIGDTYKVESLEGSTLTLRYLPMNQTQTLDLGRTLKEEK</sequence>
<evidence type="ECO:0000313" key="3">
    <source>
        <dbReference type="EMBL" id="NHZ65966.1"/>
    </source>
</evidence>
<feature type="region of interest" description="Disordered" evidence="1">
    <location>
        <begin position="32"/>
        <end position="53"/>
    </location>
</feature>
<keyword evidence="2" id="KW-0732">Signal</keyword>
<dbReference type="EMBL" id="WHJF01000106">
    <property type="protein sequence ID" value="NHZ65966.1"/>
    <property type="molecule type" value="Genomic_DNA"/>
</dbReference>
<dbReference type="Proteomes" id="UP000610594">
    <property type="component" value="Unassembled WGS sequence"/>
</dbReference>
<organism evidence="3 4">
    <name type="scientific">Massilia genomosp. 1</name>
    <dbReference type="NCBI Taxonomy" id="2609280"/>
    <lineage>
        <taxon>Bacteria</taxon>
        <taxon>Pseudomonadati</taxon>
        <taxon>Pseudomonadota</taxon>
        <taxon>Betaproteobacteria</taxon>
        <taxon>Burkholderiales</taxon>
        <taxon>Oxalobacteraceae</taxon>
        <taxon>Telluria group</taxon>
        <taxon>Massilia</taxon>
    </lineage>
</organism>
<comment type="caution">
    <text evidence="3">The sequence shown here is derived from an EMBL/GenBank/DDBJ whole genome shotgun (WGS) entry which is preliminary data.</text>
</comment>
<feature type="signal peptide" evidence="2">
    <location>
        <begin position="1"/>
        <end position="23"/>
    </location>
</feature>
<protein>
    <recommendedName>
        <fullName evidence="5">Secretion system X translation initiation factor</fullName>
    </recommendedName>
</protein>
<evidence type="ECO:0008006" key="5">
    <source>
        <dbReference type="Google" id="ProtNLM"/>
    </source>
</evidence>
<feature type="chain" id="PRO_5045145919" description="Secretion system X translation initiation factor" evidence="2">
    <location>
        <begin position="24"/>
        <end position="180"/>
    </location>
</feature>
<accession>A0ABX0MU48</accession>
<gene>
    <name evidence="3" type="ORF">F1735_27325</name>
</gene>